<proteinExistence type="predicted"/>
<accession>A0A1V9X488</accession>
<dbReference type="EMBL" id="MNPL01025317">
    <property type="protein sequence ID" value="OQR68314.1"/>
    <property type="molecule type" value="Genomic_DNA"/>
</dbReference>
<evidence type="ECO:0000313" key="2">
    <source>
        <dbReference type="EMBL" id="OQR68314.1"/>
    </source>
</evidence>
<dbReference type="InParanoid" id="A0A1V9X488"/>
<name>A0A1V9X488_9ACAR</name>
<sequence>MQCLLVIDTVSVQPLAAGARGSPDCQPTNDRARTGAIKLDLSSRFRHVASTLASPPAHTSASRPMMVTLPSTCQDTTRVEDRMDAERSAQR</sequence>
<dbReference type="Proteomes" id="UP000192247">
    <property type="component" value="Unassembled WGS sequence"/>
</dbReference>
<dbReference type="AlphaFoldDB" id="A0A1V9X488"/>
<keyword evidence="3" id="KW-1185">Reference proteome</keyword>
<comment type="caution">
    <text evidence="2">The sequence shown here is derived from an EMBL/GenBank/DDBJ whole genome shotgun (WGS) entry which is preliminary data.</text>
</comment>
<protein>
    <submittedName>
        <fullName evidence="2">Uncharacterized protein</fullName>
    </submittedName>
</protein>
<feature type="compositionally biased region" description="Basic and acidic residues" evidence="1">
    <location>
        <begin position="77"/>
        <end position="91"/>
    </location>
</feature>
<reference evidence="2 3" key="1">
    <citation type="journal article" date="2017" name="Gigascience">
        <title>Draft genome of the honey bee ectoparasitic mite, Tropilaelaps mercedesae, is shaped by the parasitic life history.</title>
        <authorList>
            <person name="Dong X."/>
            <person name="Armstrong S.D."/>
            <person name="Xia D."/>
            <person name="Makepeace B.L."/>
            <person name="Darby A.C."/>
            <person name="Kadowaki T."/>
        </authorList>
    </citation>
    <scope>NUCLEOTIDE SEQUENCE [LARGE SCALE GENOMIC DNA]</scope>
    <source>
        <strain evidence="2">Wuxi-XJTLU</strain>
    </source>
</reference>
<feature type="region of interest" description="Disordered" evidence="1">
    <location>
        <begin position="72"/>
        <end position="91"/>
    </location>
</feature>
<organism evidence="2 3">
    <name type="scientific">Tropilaelaps mercedesae</name>
    <dbReference type="NCBI Taxonomy" id="418985"/>
    <lineage>
        <taxon>Eukaryota</taxon>
        <taxon>Metazoa</taxon>
        <taxon>Ecdysozoa</taxon>
        <taxon>Arthropoda</taxon>
        <taxon>Chelicerata</taxon>
        <taxon>Arachnida</taxon>
        <taxon>Acari</taxon>
        <taxon>Parasitiformes</taxon>
        <taxon>Mesostigmata</taxon>
        <taxon>Gamasina</taxon>
        <taxon>Dermanyssoidea</taxon>
        <taxon>Laelapidae</taxon>
        <taxon>Tropilaelaps</taxon>
    </lineage>
</organism>
<evidence type="ECO:0000313" key="3">
    <source>
        <dbReference type="Proteomes" id="UP000192247"/>
    </source>
</evidence>
<evidence type="ECO:0000256" key="1">
    <source>
        <dbReference type="SAM" id="MobiDB-lite"/>
    </source>
</evidence>
<gene>
    <name evidence="2" type="ORF">BIW11_12989</name>
</gene>